<dbReference type="InterPro" id="IPR011335">
    <property type="entry name" value="Restrct_endonuc-II-like"/>
</dbReference>
<dbReference type="PROSITE" id="PS51198">
    <property type="entry name" value="UVRD_HELICASE_ATP_BIND"/>
    <property type="match status" value="1"/>
</dbReference>
<dbReference type="InterPro" id="IPR014017">
    <property type="entry name" value="DNA_helicase_UvrD-like_C"/>
</dbReference>
<evidence type="ECO:0000256" key="6">
    <source>
        <dbReference type="ARBA" id="ARBA00022839"/>
    </source>
</evidence>
<evidence type="ECO:0000256" key="2">
    <source>
        <dbReference type="ARBA" id="ARBA00022741"/>
    </source>
</evidence>
<evidence type="ECO:0000256" key="1">
    <source>
        <dbReference type="ARBA" id="ARBA00022722"/>
    </source>
</evidence>
<dbReference type="EC" id="5.6.2.4" evidence="12"/>
<keyword evidence="5 14" id="KW-0347">Helicase</keyword>
<keyword evidence="8" id="KW-0238">DNA-binding</keyword>
<organism evidence="17 18">
    <name type="scientific">Candidatus Wallbacteria bacterium HGW-Wallbacteria-1</name>
    <dbReference type="NCBI Taxonomy" id="2013854"/>
    <lineage>
        <taxon>Bacteria</taxon>
        <taxon>Candidatus Walliibacteriota</taxon>
    </lineage>
</organism>
<evidence type="ECO:0000256" key="12">
    <source>
        <dbReference type="ARBA" id="ARBA00034808"/>
    </source>
</evidence>
<evidence type="ECO:0000256" key="8">
    <source>
        <dbReference type="ARBA" id="ARBA00023125"/>
    </source>
</evidence>
<evidence type="ECO:0000259" key="16">
    <source>
        <dbReference type="PROSITE" id="PS51217"/>
    </source>
</evidence>
<gene>
    <name evidence="17" type="ORF">CVV64_03515</name>
</gene>
<dbReference type="Pfam" id="PF00580">
    <property type="entry name" value="UvrD-helicase"/>
    <property type="match status" value="1"/>
</dbReference>
<dbReference type="InterPro" id="IPR027417">
    <property type="entry name" value="P-loop_NTPase"/>
</dbReference>
<dbReference type="Pfam" id="PF13361">
    <property type="entry name" value="UvrD_C"/>
    <property type="match status" value="2"/>
</dbReference>
<sequence>MNEISESKCSNIISNINFPCSADMDHPVVQAMSPSPEQLPGIRARNCDVVMVAGAGTGKTRTLVARYLSLLAEGLPIRSIMAVTFTQKAAREMRSRVRREIGKYVESLKMRMDCRHSELEIWEGYYQQLDIARIGTIHSLCGEILRSSPGQAGLDPDFRVMEEAESLILIEESIDRALAVAAQNDQLADLFLGFGDSTLRGWIHYMITERGSLSDFKSGFGVLSSHESADSNSISTRVQQLEQISLKLKIYWDRLVNLLVESSQWQESLAVLENHFSPDIADNAEIARKAALDGARTVLDALTHSFCHETIREVSQGISGILSVNLRGGKAGAWPGGKEEIALVKEALKTLRELFKSSGAFKLLARFPDGSDIRHLRLAGDVCSIFNIALEHYNQTKKRAGALDFEDLEALSLELLIRNSSVEGRWHNEVKALLVDEFQDTNGRQRDLIRHIAGNRGCLFMVGDAKQSIYRFRGADVTVFREERSKAQCNGGVFELSTSYRTHRVLMDGFNHLFASVMGELDDPLRPWLEPFAPLEAASSETGRALGESSVELVLGMGSKGSGGLEEAARRVAARIAEIVGSGRVCYGDIAILAKSSPTFRYYEDALEASGIPYVTVAGRGFLERPEIRDLVNALKAVLDPSDDLALAGFLRSPGIGVPDHALMVLARIARKATTEFSPQSASPFSAALSSGRRAGWLLRALRMAMASDSDCDISIELGTEAADALGRGLDNITTLHSLCGRVTVAALMEHLAGILFPVPSMILAGDPRGARNIRKFIADVSTLGPATLSEFLSRVAILRTGGVRMGEAAATGDGVQIMTVHASKGLEFPVVVIGDANFSPPGRTGPMMDPHLGLVLPVASERHWHRFADSQQPSPDDLKDGESLVFDFAASISGEKERAEEQRLFYVAATRARDHLIIAGATGASDKVRTGRAGWLGPFLEAFPDTAQSLDRAIDEALRLQSCNGDAADCAGDELLSEASGEFQVVRGLDGHSMALWQSESSTDGNSISVQLVFPWKAIFNGTQKVDEALFCSISEDCGKEISSRGIVSGMNGSFAGIDELSFSDLSLIVPLQSDDSSPLSPAECKKIIERDELMKYRKGTVDHPVISDDYAPSWLAGVMVHNAIALNRKPSDDFLNWCIGVANSQKHGDFSAIQIEKASQRAAELLQRFYSSDIYAEISSAQRVIHEVPCTFESPGRGPVLKIIDALYLKHGKWNLVEFKTDRVRSRSEFQELLSREDYVEQVQGYVDAFRDQLGQTPQPLLCMLDYMSEVMVERNLMWHRPDLFQLSLFE</sequence>
<evidence type="ECO:0000256" key="14">
    <source>
        <dbReference type="PROSITE-ProRule" id="PRU00560"/>
    </source>
</evidence>
<comment type="catalytic activity">
    <reaction evidence="13">
        <text>ATP + H2O = ADP + phosphate + H(+)</text>
        <dbReference type="Rhea" id="RHEA:13065"/>
        <dbReference type="ChEBI" id="CHEBI:15377"/>
        <dbReference type="ChEBI" id="CHEBI:15378"/>
        <dbReference type="ChEBI" id="CHEBI:30616"/>
        <dbReference type="ChEBI" id="CHEBI:43474"/>
        <dbReference type="ChEBI" id="CHEBI:456216"/>
        <dbReference type="EC" id="5.6.2.4"/>
    </reaction>
</comment>
<dbReference type="Gene3D" id="1.10.486.10">
    <property type="entry name" value="PCRA, domain 4"/>
    <property type="match status" value="1"/>
</dbReference>
<dbReference type="GO" id="GO:0005524">
    <property type="term" value="F:ATP binding"/>
    <property type="evidence" value="ECO:0007669"/>
    <property type="project" value="UniProtKB-UniRule"/>
</dbReference>
<dbReference type="Gene3D" id="3.90.320.10">
    <property type="match status" value="1"/>
</dbReference>
<keyword evidence="6" id="KW-0269">Exonuclease</keyword>
<evidence type="ECO:0000256" key="13">
    <source>
        <dbReference type="ARBA" id="ARBA00048988"/>
    </source>
</evidence>
<dbReference type="PANTHER" id="PTHR11070">
    <property type="entry name" value="UVRD / RECB / PCRA DNA HELICASE FAMILY MEMBER"/>
    <property type="match status" value="1"/>
</dbReference>
<dbReference type="EMBL" id="PGXC01000002">
    <property type="protein sequence ID" value="PKK91744.1"/>
    <property type="molecule type" value="Genomic_DNA"/>
</dbReference>
<keyword evidence="2 14" id="KW-0547">Nucleotide-binding</keyword>
<protein>
    <recommendedName>
        <fullName evidence="12">DNA 3'-5' helicase</fullName>
        <ecNumber evidence="12">5.6.2.4</ecNumber>
    </recommendedName>
</protein>
<dbReference type="Proteomes" id="UP000233256">
    <property type="component" value="Unassembled WGS sequence"/>
</dbReference>
<dbReference type="InterPro" id="IPR000212">
    <property type="entry name" value="DNA_helicase_UvrD/REP"/>
</dbReference>
<dbReference type="SUPFAM" id="SSF52980">
    <property type="entry name" value="Restriction endonuclease-like"/>
    <property type="match status" value="1"/>
</dbReference>
<keyword evidence="3" id="KW-0227">DNA damage</keyword>
<dbReference type="Gene3D" id="3.40.50.300">
    <property type="entry name" value="P-loop containing nucleotide triphosphate hydrolases"/>
    <property type="match status" value="4"/>
</dbReference>
<evidence type="ECO:0000256" key="11">
    <source>
        <dbReference type="ARBA" id="ARBA00034617"/>
    </source>
</evidence>
<name>A0A2N1PTS5_9BACT</name>
<dbReference type="InterPro" id="IPR011604">
    <property type="entry name" value="PDDEXK-like_dom_sf"/>
</dbReference>
<proteinExistence type="predicted"/>
<reference evidence="17 18" key="1">
    <citation type="journal article" date="2017" name="ISME J.">
        <title>Potential for microbial H2 and metal transformations associated with novel bacteria and archaea in deep terrestrial subsurface sediments.</title>
        <authorList>
            <person name="Hernsdorf A.W."/>
            <person name="Amano Y."/>
            <person name="Miyakawa K."/>
            <person name="Ise K."/>
            <person name="Suzuki Y."/>
            <person name="Anantharaman K."/>
            <person name="Probst A."/>
            <person name="Burstein D."/>
            <person name="Thomas B.C."/>
            <person name="Banfield J.F."/>
        </authorList>
    </citation>
    <scope>NUCLEOTIDE SEQUENCE [LARGE SCALE GENOMIC DNA]</scope>
    <source>
        <strain evidence="17">HGW-Wallbacteria-1</strain>
    </source>
</reference>
<keyword evidence="9" id="KW-0234">DNA repair</keyword>
<feature type="binding site" evidence="14">
    <location>
        <begin position="53"/>
        <end position="60"/>
    </location>
    <ligand>
        <name>ATP</name>
        <dbReference type="ChEBI" id="CHEBI:30616"/>
    </ligand>
</feature>
<keyword evidence="7 14" id="KW-0067">ATP-binding</keyword>
<evidence type="ECO:0000256" key="9">
    <source>
        <dbReference type="ARBA" id="ARBA00023204"/>
    </source>
</evidence>
<comment type="caution">
    <text evidence="17">The sequence shown here is derived from an EMBL/GenBank/DDBJ whole genome shotgun (WGS) entry which is preliminary data.</text>
</comment>
<evidence type="ECO:0000256" key="5">
    <source>
        <dbReference type="ARBA" id="ARBA00022806"/>
    </source>
</evidence>
<dbReference type="GO" id="GO:0000725">
    <property type="term" value="P:recombinational repair"/>
    <property type="evidence" value="ECO:0007669"/>
    <property type="project" value="TreeGrafter"/>
</dbReference>
<comment type="catalytic activity">
    <reaction evidence="11">
        <text>Couples ATP hydrolysis with the unwinding of duplex DNA by translocating in the 3'-5' direction.</text>
        <dbReference type="EC" id="5.6.2.4"/>
    </reaction>
</comment>
<evidence type="ECO:0000256" key="4">
    <source>
        <dbReference type="ARBA" id="ARBA00022801"/>
    </source>
</evidence>
<evidence type="ECO:0000259" key="15">
    <source>
        <dbReference type="PROSITE" id="PS51198"/>
    </source>
</evidence>
<dbReference type="PROSITE" id="PS51217">
    <property type="entry name" value="UVRD_HELICASE_CTER"/>
    <property type="match status" value="1"/>
</dbReference>
<feature type="domain" description="UvrD-like helicase ATP-binding" evidence="15">
    <location>
        <begin position="32"/>
        <end position="503"/>
    </location>
</feature>
<evidence type="ECO:0000313" key="18">
    <source>
        <dbReference type="Proteomes" id="UP000233256"/>
    </source>
</evidence>
<evidence type="ECO:0000313" key="17">
    <source>
        <dbReference type="EMBL" id="PKK91744.1"/>
    </source>
</evidence>
<dbReference type="GO" id="GO:0043138">
    <property type="term" value="F:3'-5' DNA helicase activity"/>
    <property type="evidence" value="ECO:0007669"/>
    <property type="project" value="UniProtKB-EC"/>
</dbReference>
<evidence type="ECO:0000256" key="3">
    <source>
        <dbReference type="ARBA" id="ARBA00022763"/>
    </source>
</evidence>
<keyword evidence="1" id="KW-0540">Nuclease</keyword>
<dbReference type="PANTHER" id="PTHR11070:SF2">
    <property type="entry name" value="ATP-DEPENDENT DNA HELICASE SRS2"/>
    <property type="match status" value="1"/>
</dbReference>
<dbReference type="GO" id="GO:0005829">
    <property type="term" value="C:cytosol"/>
    <property type="evidence" value="ECO:0007669"/>
    <property type="project" value="TreeGrafter"/>
</dbReference>
<keyword evidence="10" id="KW-0413">Isomerase</keyword>
<evidence type="ECO:0000256" key="10">
    <source>
        <dbReference type="ARBA" id="ARBA00023235"/>
    </source>
</evidence>
<keyword evidence="4 14" id="KW-0378">Hydrolase</keyword>
<accession>A0A2N1PTS5</accession>
<dbReference type="GO" id="GO:0004527">
    <property type="term" value="F:exonuclease activity"/>
    <property type="evidence" value="ECO:0007669"/>
    <property type="project" value="UniProtKB-KW"/>
</dbReference>
<dbReference type="GO" id="GO:0003677">
    <property type="term" value="F:DNA binding"/>
    <property type="evidence" value="ECO:0007669"/>
    <property type="project" value="UniProtKB-KW"/>
</dbReference>
<feature type="domain" description="UvrD-like helicase C-terminal" evidence="16">
    <location>
        <begin position="504"/>
        <end position="826"/>
    </location>
</feature>
<dbReference type="SUPFAM" id="SSF52540">
    <property type="entry name" value="P-loop containing nucleoside triphosphate hydrolases"/>
    <property type="match status" value="1"/>
</dbReference>
<dbReference type="InterPro" id="IPR014016">
    <property type="entry name" value="UvrD-like_ATP-bd"/>
</dbReference>
<evidence type="ECO:0000256" key="7">
    <source>
        <dbReference type="ARBA" id="ARBA00022840"/>
    </source>
</evidence>